<dbReference type="AlphaFoldDB" id="U6L6T0"/>
<organism evidence="1 2">
    <name type="scientific">Eimeria tenella</name>
    <name type="common">Coccidian parasite</name>
    <dbReference type="NCBI Taxonomy" id="5802"/>
    <lineage>
        <taxon>Eukaryota</taxon>
        <taxon>Sar</taxon>
        <taxon>Alveolata</taxon>
        <taxon>Apicomplexa</taxon>
        <taxon>Conoidasida</taxon>
        <taxon>Coccidia</taxon>
        <taxon>Eucoccidiorida</taxon>
        <taxon>Eimeriorina</taxon>
        <taxon>Eimeriidae</taxon>
        <taxon>Eimeria</taxon>
    </lineage>
</organism>
<protein>
    <submittedName>
        <fullName evidence="1">Alpha-galactosidase A, putative</fullName>
    </submittedName>
</protein>
<accession>U6L6T0</accession>
<dbReference type="OrthoDB" id="10364293at2759"/>
<proteinExistence type="predicted"/>
<keyword evidence="2" id="KW-1185">Reference proteome</keyword>
<dbReference type="Gene3D" id="2.60.40.1180">
    <property type="entry name" value="Golgi alpha-mannosidase II"/>
    <property type="match status" value="1"/>
</dbReference>
<sequence length="108" mass="12403">MTRTKFRICLCTVRRISAADGVSMLSRQLADGDHVIALLNWRSEPFSIKASHTEIMNWCNLQKPVPFKISQAWETQQRRLAKDDKQTLTYTLQQLGAVLLQVELTDDL</sequence>
<dbReference type="SUPFAM" id="SSF51011">
    <property type="entry name" value="Glycosyl hydrolase domain"/>
    <property type="match status" value="1"/>
</dbReference>
<gene>
    <name evidence="1" type="ORF">ETH_00023080</name>
</gene>
<name>U6L6T0_EIMTE</name>
<evidence type="ECO:0000313" key="2">
    <source>
        <dbReference type="Proteomes" id="UP000030747"/>
    </source>
</evidence>
<dbReference type="EMBL" id="HG675768">
    <property type="protein sequence ID" value="CDJ43475.1"/>
    <property type="molecule type" value="Genomic_DNA"/>
</dbReference>
<dbReference type="GeneID" id="25253728"/>
<dbReference type="VEuPathDB" id="ToxoDB:ETH2_0841600"/>
<dbReference type="Proteomes" id="UP000030747">
    <property type="component" value="Unassembled WGS sequence"/>
</dbReference>
<reference evidence="1" key="1">
    <citation type="submission" date="2013-10" db="EMBL/GenBank/DDBJ databases">
        <title>Genomic analysis of the causative agents of coccidiosis in chickens.</title>
        <authorList>
            <person name="Reid A.J."/>
            <person name="Blake D."/>
            <person name="Billington K."/>
            <person name="Browne H."/>
            <person name="Dunn M."/>
            <person name="Hung S."/>
            <person name="Kawahara F."/>
            <person name="Miranda-Saavedra D."/>
            <person name="Mourier T."/>
            <person name="Nagra H."/>
            <person name="Otto T.D."/>
            <person name="Rawlings N."/>
            <person name="Sanchez A."/>
            <person name="Sanders M."/>
            <person name="Subramaniam C."/>
            <person name="Tay Y."/>
            <person name="Dear P."/>
            <person name="Doerig C."/>
            <person name="Gruber A."/>
            <person name="Parkinson J."/>
            <person name="Shirley M."/>
            <person name="Wan K.L."/>
            <person name="Berriman M."/>
            <person name="Tomley F."/>
            <person name="Pain A."/>
        </authorList>
    </citation>
    <scope>NUCLEOTIDE SEQUENCE [LARGE SCALE GENOMIC DNA]</scope>
    <source>
        <strain evidence="1">Houghton</strain>
    </source>
</reference>
<reference evidence="1" key="2">
    <citation type="submission" date="2013-10" db="EMBL/GenBank/DDBJ databases">
        <authorList>
            <person name="Aslett M."/>
        </authorList>
    </citation>
    <scope>NUCLEOTIDE SEQUENCE [LARGE SCALE GENOMIC DNA]</scope>
    <source>
        <strain evidence="1">Houghton</strain>
    </source>
</reference>
<evidence type="ECO:0000313" key="1">
    <source>
        <dbReference type="EMBL" id="CDJ43475.1"/>
    </source>
</evidence>
<dbReference type="InterPro" id="IPR013780">
    <property type="entry name" value="Glyco_hydro_b"/>
</dbReference>
<dbReference type="RefSeq" id="XP_013234225.1">
    <property type="nucleotide sequence ID" value="XM_013378771.1"/>
</dbReference>
<dbReference type="VEuPathDB" id="ToxoDB:ETH_00023080"/>